<dbReference type="PROSITE" id="PS00061">
    <property type="entry name" value="ADH_SHORT"/>
    <property type="match status" value="1"/>
</dbReference>
<sequence length="252" mass="26743">MVTGASSGIGLELARLFANDGYDLLVVADEPGIHDVAEELSAMTTVQALQADLRQPDEVERVHAALGRVPAAIALNAGIGRAGRFVDADASADLDIVDLNVRSTVHLAKLVLRDMADAGAGRALFTSSIVAMMPGSYQTMYNASKSFIQSFAVGLHDEFRGTGVTVTALMPGATDTEFFRRAAMVDTPLGRLPFKDDPARTARQGYDALMRGDRTVIASSLLSKVIGVTAKVMPDSTKAFANRLIVTPFGDR</sequence>
<protein>
    <submittedName>
        <fullName evidence="3">SDR family NAD(P)-dependent oxidoreductase</fullName>
    </submittedName>
</protein>
<accession>A0A9X2Z1F8</accession>
<evidence type="ECO:0000256" key="2">
    <source>
        <dbReference type="ARBA" id="ARBA00023002"/>
    </source>
</evidence>
<keyword evidence="2" id="KW-0560">Oxidoreductase</keyword>
<reference evidence="3" key="1">
    <citation type="submission" date="2020-07" db="EMBL/GenBank/DDBJ databases">
        <authorList>
            <person name="Pettersson B.M.F."/>
            <person name="Behra P.R.K."/>
            <person name="Ramesh M."/>
            <person name="Das S."/>
            <person name="Dasgupta S."/>
            <person name="Kirsebom L.A."/>
        </authorList>
    </citation>
    <scope>NUCLEOTIDE SEQUENCE</scope>
    <source>
        <strain evidence="3">DSM 44838</strain>
    </source>
</reference>
<comment type="similarity">
    <text evidence="1">Belongs to the short-chain dehydrogenases/reductases (SDR) family.</text>
</comment>
<reference evidence="3" key="2">
    <citation type="journal article" date="2022" name="BMC Genomics">
        <title>Comparative genome analysis of mycobacteria focusing on tRNA and non-coding RNA.</title>
        <authorList>
            <person name="Behra P.R.K."/>
            <person name="Pettersson B.M.F."/>
            <person name="Ramesh M."/>
            <person name="Das S."/>
            <person name="Dasgupta S."/>
            <person name="Kirsebom L.A."/>
        </authorList>
    </citation>
    <scope>NUCLEOTIDE SEQUENCE</scope>
    <source>
        <strain evidence="3">DSM 44838</strain>
    </source>
</reference>
<dbReference type="Gene3D" id="3.40.50.720">
    <property type="entry name" value="NAD(P)-binding Rossmann-like Domain"/>
    <property type="match status" value="1"/>
</dbReference>
<dbReference type="Pfam" id="PF00106">
    <property type="entry name" value="adh_short"/>
    <property type="match status" value="1"/>
</dbReference>
<dbReference type="Proteomes" id="UP001141629">
    <property type="component" value="Unassembled WGS sequence"/>
</dbReference>
<evidence type="ECO:0000256" key="1">
    <source>
        <dbReference type="ARBA" id="ARBA00006484"/>
    </source>
</evidence>
<dbReference type="InterPro" id="IPR036291">
    <property type="entry name" value="NAD(P)-bd_dom_sf"/>
</dbReference>
<dbReference type="PRINTS" id="PR00081">
    <property type="entry name" value="GDHRDH"/>
</dbReference>
<dbReference type="EMBL" id="JACKVK010000005">
    <property type="protein sequence ID" value="MCV7420392.1"/>
    <property type="molecule type" value="Genomic_DNA"/>
</dbReference>
<evidence type="ECO:0000313" key="3">
    <source>
        <dbReference type="EMBL" id="MCV7420392.1"/>
    </source>
</evidence>
<keyword evidence="4" id="KW-1185">Reference proteome</keyword>
<dbReference type="GO" id="GO:0016020">
    <property type="term" value="C:membrane"/>
    <property type="evidence" value="ECO:0007669"/>
    <property type="project" value="TreeGrafter"/>
</dbReference>
<dbReference type="InterPro" id="IPR020904">
    <property type="entry name" value="Sc_DH/Rdtase_CS"/>
</dbReference>
<name>A0A9X2Z1F8_9MYCO</name>
<dbReference type="SUPFAM" id="SSF51735">
    <property type="entry name" value="NAD(P)-binding Rossmann-fold domains"/>
    <property type="match status" value="1"/>
</dbReference>
<proteinExistence type="inferred from homology"/>
<dbReference type="GO" id="GO:0016491">
    <property type="term" value="F:oxidoreductase activity"/>
    <property type="evidence" value="ECO:0007669"/>
    <property type="project" value="UniProtKB-KW"/>
</dbReference>
<dbReference type="PANTHER" id="PTHR44196:SF1">
    <property type="entry name" value="DEHYDROGENASE_REDUCTASE SDR FAMILY MEMBER 7B"/>
    <property type="match status" value="1"/>
</dbReference>
<dbReference type="PANTHER" id="PTHR44196">
    <property type="entry name" value="DEHYDROGENASE/REDUCTASE SDR FAMILY MEMBER 7B"/>
    <property type="match status" value="1"/>
</dbReference>
<dbReference type="AlphaFoldDB" id="A0A9X2Z1F8"/>
<organism evidence="3 4">
    <name type="scientific">Mycobacterium yunnanensis</name>
    <dbReference type="NCBI Taxonomy" id="368477"/>
    <lineage>
        <taxon>Bacteria</taxon>
        <taxon>Bacillati</taxon>
        <taxon>Actinomycetota</taxon>
        <taxon>Actinomycetes</taxon>
        <taxon>Mycobacteriales</taxon>
        <taxon>Mycobacteriaceae</taxon>
        <taxon>Mycobacterium</taxon>
    </lineage>
</organism>
<dbReference type="CDD" id="cd05233">
    <property type="entry name" value="SDR_c"/>
    <property type="match status" value="1"/>
</dbReference>
<evidence type="ECO:0000313" key="4">
    <source>
        <dbReference type="Proteomes" id="UP001141629"/>
    </source>
</evidence>
<dbReference type="InterPro" id="IPR002347">
    <property type="entry name" value="SDR_fam"/>
</dbReference>
<gene>
    <name evidence="3" type="ORF">H7K45_07565</name>
</gene>
<comment type="caution">
    <text evidence="3">The sequence shown here is derived from an EMBL/GenBank/DDBJ whole genome shotgun (WGS) entry which is preliminary data.</text>
</comment>